<organism evidence="1 2">
    <name type="scientific">Scytonema hofmannii PCC 7110</name>
    <dbReference type="NCBI Taxonomy" id="128403"/>
    <lineage>
        <taxon>Bacteria</taxon>
        <taxon>Bacillati</taxon>
        <taxon>Cyanobacteriota</taxon>
        <taxon>Cyanophyceae</taxon>
        <taxon>Nostocales</taxon>
        <taxon>Scytonemataceae</taxon>
        <taxon>Scytonema</taxon>
    </lineage>
</organism>
<dbReference type="STRING" id="128403.WA1_29390"/>
<comment type="caution">
    <text evidence="1">The sequence shown here is derived from an EMBL/GenBank/DDBJ whole genome shotgun (WGS) entry which is preliminary data.</text>
</comment>
<evidence type="ECO:0000313" key="2">
    <source>
        <dbReference type="Proteomes" id="UP000076925"/>
    </source>
</evidence>
<dbReference type="EMBL" id="ANNX02000031">
    <property type="protein sequence ID" value="KYC40071.1"/>
    <property type="molecule type" value="Genomic_DNA"/>
</dbReference>
<name>A0A139X5S8_9CYAN</name>
<reference evidence="1 2" key="1">
    <citation type="journal article" date="2013" name="Genome Biol. Evol.">
        <title>Genomes of Stigonematalean cyanobacteria (subsection V) and the evolution of oxygenic photosynthesis from prokaryotes to plastids.</title>
        <authorList>
            <person name="Dagan T."/>
            <person name="Roettger M."/>
            <person name="Stucken K."/>
            <person name="Landan G."/>
            <person name="Koch R."/>
            <person name="Major P."/>
            <person name="Gould S.B."/>
            <person name="Goremykin V.V."/>
            <person name="Rippka R."/>
            <person name="Tandeau de Marsac N."/>
            <person name="Gugger M."/>
            <person name="Lockhart P.J."/>
            <person name="Allen J.F."/>
            <person name="Brune I."/>
            <person name="Maus I."/>
            <person name="Puhler A."/>
            <person name="Martin W.F."/>
        </authorList>
    </citation>
    <scope>NUCLEOTIDE SEQUENCE [LARGE SCALE GENOMIC DNA]</scope>
    <source>
        <strain evidence="1 2">PCC 7110</strain>
    </source>
</reference>
<evidence type="ECO:0008006" key="3">
    <source>
        <dbReference type="Google" id="ProtNLM"/>
    </source>
</evidence>
<dbReference type="AlphaFoldDB" id="A0A139X5S8"/>
<keyword evidence="2" id="KW-1185">Reference proteome</keyword>
<accession>A0A139X5S8</accession>
<evidence type="ECO:0000313" key="1">
    <source>
        <dbReference type="EMBL" id="KYC40071.1"/>
    </source>
</evidence>
<dbReference type="Proteomes" id="UP000076925">
    <property type="component" value="Unassembled WGS sequence"/>
</dbReference>
<sequence>MIKTDKELAYSKEWAEKFAEANRKIKANEEKRLNDPDGWQLSQDSNDALRKKLLDEITEYEALVAHDPEQPIMLEIENLDYLPDLLIKARIAMKLTQKELAVFCQRTEEEIKSFEDKNYHNASFLDFANAIDVLGIKLVKGKFVAEMDDFYKQRLMNIRRESHLDSDMSGMRTAS</sequence>
<proteinExistence type="predicted"/>
<gene>
    <name evidence="1" type="ORF">WA1_29390</name>
</gene>
<dbReference type="RefSeq" id="WP_017747028.1">
    <property type="nucleotide sequence ID" value="NZ_KQ976354.1"/>
</dbReference>
<protein>
    <recommendedName>
        <fullName evidence="3">DNA-binding protein</fullName>
    </recommendedName>
</protein>
<dbReference type="OrthoDB" id="511958at2"/>